<name>A0A316H8T3_9SPHI</name>
<keyword evidence="2" id="KW-1185">Reference proteome</keyword>
<reference evidence="1 2" key="1">
    <citation type="submission" date="2018-05" db="EMBL/GenBank/DDBJ databases">
        <title>Genomic Encyclopedia of Archaeal and Bacterial Type Strains, Phase II (KMG-II): from individual species to whole genera.</title>
        <authorList>
            <person name="Goeker M."/>
        </authorList>
    </citation>
    <scope>NUCLEOTIDE SEQUENCE [LARGE SCALE GENOMIC DNA]</scope>
    <source>
        <strain evidence="1 2">DSM 19975</strain>
    </source>
</reference>
<evidence type="ECO:0000313" key="2">
    <source>
        <dbReference type="Proteomes" id="UP000245678"/>
    </source>
</evidence>
<dbReference type="EMBL" id="QGHA01000004">
    <property type="protein sequence ID" value="PWK77559.1"/>
    <property type="molecule type" value="Genomic_DNA"/>
</dbReference>
<protein>
    <submittedName>
        <fullName evidence="1">Uncharacterized protein</fullName>
    </submittedName>
</protein>
<organism evidence="1 2">
    <name type="scientific">Mucilaginibacter oryzae</name>
    <dbReference type="NCBI Taxonomy" id="468058"/>
    <lineage>
        <taxon>Bacteria</taxon>
        <taxon>Pseudomonadati</taxon>
        <taxon>Bacteroidota</taxon>
        <taxon>Sphingobacteriia</taxon>
        <taxon>Sphingobacteriales</taxon>
        <taxon>Sphingobacteriaceae</taxon>
        <taxon>Mucilaginibacter</taxon>
    </lineage>
</organism>
<comment type="caution">
    <text evidence="1">The sequence shown here is derived from an EMBL/GenBank/DDBJ whole genome shotgun (WGS) entry which is preliminary data.</text>
</comment>
<gene>
    <name evidence="1" type="ORF">LX99_02436</name>
</gene>
<dbReference type="AlphaFoldDB" id="A0A316H8T3"/>
<proteinExistence type="predicted"/>
<evidence type="ECO:0000313" key="1">
    <source>
        <dbReference type="EMBL" id="PWK77559.1"/>
    </source>
</evidence>
<dbReference type="RefSeq" id="WP_109608121.1">
    <property type="nucleotide sequence ID" value="NZ_QGHA01000004.1"/>
</dbReference>
<dbReference type="Proteomes" id="UP000245678">
    <property type="component" value="Unassembled WGS sequence"/>
</dbReference>
<sequence length="103" mass="11917">MRKIITTIAIIAALITGSRAQDKITANQGFWVIENNINLPKVQTVKFYDARNRLMYEETVYTKLNIKKKKILVALNQILDKLNERTAYIESRNLVTLSLNLKH</sequence>
<accession>A0A316H8T3</accession>